<dbReference type="PANTHER" id="PTHR46566">
    <property type="entry name" value="1-PHOSPHOFRUCTOKINASE-RELATED"/>
    <property type="match status" value="1"/>
</dbReference>
<reference evidence="11" key="1">
    <citation type="submission" date="2019-07" db="EMBL/GenBank/DDBJ databases">
        <title>Bacillus alkalisoli sp. nov. isolated from saline soil.</title>
        <authorList>
            <person name="Sun J.-Q."/>
            <person name="Xu L."/>
        </authorList>
    </citation>
    <scope>NUCLEOTIDE SEQUENCE [LARGE SCALE GENOMIC DNA]</scope>
    <source>
        <strain evidence="11">M4U3P1</strain>
    </source>
</reference>
<dbReference type="InterPro" id="IPR002173">
    <property type="entry name" value="Carboh/pur_kinase_PfkB_CS"/>
</dbReference>
<keyword evidence="5 7" id="KW-0067">ATP-binding</keyword>
<evidence type="ECO:0000256" key="3">
    <source>
        <dbReference type="ARBA" id="ARBA00022741"/>
    </source>
</evidence>
<keyword evidence="7" id="KW-0423">Lactose metabolism</keyword>
<dbReference type="PROSITE" id="PS00584">
    <property type="entry name" value="PFKB_KINASES_2"/>
    <property type="match status" value="1"/>
</dbReference>
<evidence type="ECO:0000256" key="8">
    <source>
        <dbReference type="RuleBase" id="RU369061"/>
    </source>
</evidence>
<dbReference type="NCBIfam" id="TIGR03168">
    <property type="entry name" value="1-PFK"/>
    <property type="match status" value="1"/>
</dbReference>
<evidence type="ECO:0000256" key="7">
    <source>
        <dbReference type="PIRNR" id="PIRNR000535"/>
    </source>
</evidence>
<dbReference type="CDD" id="cd01164">
    <property type="entry name" value="FruK_PfkB_like"/>
    <property type="match status" value="1"/>
</dbReference>
<keyword evidence="11" id="KW-1185">Reference proteome</keyword>
<dbReference type="Gene3D" id="3.40.1190.20">
    <property type="match status" value="1"/>
</dbReference>
<dbReference type="RefSeq" id="WP_176008186.1">
    <property type="nucleotide sequence ID" value="NZ_CP041372.2"/>
</dbReference>
<accession>A0A859FA65</accession>
<comment type="function">
    <text evidence="8">Catalyzes the ATP-dependent phosphorylation of fructose-l-phosphate to fructose-l,6-bisphosphate.</text>
</comment>
<evidence type="ECO:0000256" key="5">
    <source>
        <dbReference type="ARBA" id="ARBA00022840"/>
    </source>
</evidence>
<dbReference type="PANTHER" id="PTHR46566:SF1">
    <property type="entry name" value="1-PHOSPHOFRUCTOKINASE"/>
    <property type="match status" value="1"/>
</dbReference>
<keyword evidence="4 8" id="KW-0418">Kinase</keyword>
<dbReference type="GO" id="GO:0008662">
    <property type="term" value="F:1-phosphofructokinase activity"/>
    <property type="evidence" value="ECO:0007669"/>
    <property type="project" value="UniProtKB-UniRule"/>
</dbReference>
<dbReference type="SUPFAM" id="SSF53613">
    <property type="entry name" value="Ribokinase-like"/>
    <property type="match status" value="1"/>
</dbReference>
<dbReference type="GO" id="GO:0005524">
    <property type="term" value="F:ATP binding"/>
    <property type="evidence" value="ECO:0007669"/>
    <property type="project" value="UniProtKB-UniRule"/>
</dbReference>
<dbReference type="FunFam" id="3.40.1190.20:FF:000001">
    <property type="entry name" value="Phosphofructokinase"/>
    <property type="match status" value="1"/>
</dbReference>
<dbReference type="GO" id="GO:0009024">
    <property type="term" value="F:tagatose-6-phosphate kinase activity"/>
    <property type="evidence" value="ECO:0007669"/>
    <property type="project" value="UniProtKB-EC"/>
</dbReference>
<evidence type="ECO:0000256" key="4">
    <source>
        <dbReference type="ARBA" id="ARBA00022777"/>
    </source>
</evidence>
<comment type="catalytic activity">
    <reaction evidence="7">
        <text>D-tagatofuranose 6-phosphate + ATP = D-tagatofuranose 1,6-bisphosphate + ADP + H(+)</text>
        <dbReference type="Rhea" id="RHEA:12420"/>
        <dbReference type="ChEBI" id="CHEBI:15378"/>
        <dbReference type="ChEBI" id="CHEBI:30616"/>
        <dbReference type="ChEBI" id="CHEBI:58694"/>
        <dbReference type="ChEBI" id="CHEBI:58695"/>
        <dbReference type="ChEBI" id="CHEBI:456216"/>
        <dbReference type="EC" id="2.7.1.144"/>
    </reaction>
</comment>
<dbReference type="InterPro" id="IPR017583">
    <property type="entry name" value="Tagatose/fructose_Pkinase"/>
</dbReference>
<evidence type="ECO:0000259" key="9">
    <source>
        <dbReference type="Pfam" id="PF00294"/>
    </source>
</evidence>
<comment type="pathway">
    <text evidence="7">Carbohydrate metabolism; D-tagatose 6-phosphate degradation; D-glyceraldehyde 3-phosphate and glycerone phosphate from D-tagatose 6-phosphate: step 1/2.</text>
</comment>
<evidence type="ECO:0000313" key="11">
    <source>
        <dbReference type="Proteomes" id="UP000318138"/>
    </source>
</evidence>
<dbReference type="GO" id="GO:0005829">
    <property type="term" value="C:cytosol"/>
    <property type="evidence" value="ECO:0007669"/>
    <property type="project" value="TreeGrafter"/>
</dbReference>
<name>A0A859FA65_9BACI</name>
<evidence type="ECO:0000256" key="2">
    <source>
        <dbReference type="ARBA" id="ARBA00022679"/>
    </source>
</evidence>
<comment type="similarity">
    <text evidence="1">Belongs to the carbohydrate kinase pfkB family.</text>
</comment>
<dbReference type="AlphaFoldDB" id="A0A859FA65"/>
<dbReference type="GO" id="GO:0044281">
    <property type="term" value="P:small molecule metabolic process"/>
    <property type="evidence" value="ECO:0007669"/>
    <property type="project" value="UniProtKB-ARBA"/>
</dbReference>
<proteinExistence type="inferred from homology"/>
<dbReference type="Proteomes" id="UP000318138">
    <property type="component" value="Chromosome"/>
</dbReference>
<dbReference type="EMBL" id="CP041372">
    <property type="protein sequence ID" value="QKS70143.1"/>
    <property type="molecule type" value="Genomic_DNA"/>
</dbReference>
<dbReference type="GO" id="GO:0016052">
    <property type="term" value="P:carbohydrate catabolic process"/>
    <property type="evidence" value="ECO:0007669"/>
    <property type="project" value="UniProtKB-ARBA"/>
</dbReference>
<evidence type="ECO:0000256" key="6">
    <source>
        <dbReference type="ARBA" id="ARBA00047745"/>
    </source>
</evidence>
<dbReference type="PIRSF" id="PIRSF000535">
    <property type="entry name" value="1PFK/6PFK/LacC"/>
    <property type="match status" value="1"/>
</dbReference>
<evidence type="ECO:0000313" key="10">
    <source>
        <dbReference type="EMBL" id="QKS70143.1"/>
    </source>
</evidence>
<dbReference type="KEGG" id="psua:FLK61_25575"/>
<comment type="similarity">
    <text evidence="7">Belongs to the carbohydrate kinase PfkB family. LacC subfamily.</text>
</comment>
<dbReference type="InterPro" id="IPR011611">
    <property type="entry name" value="PfkB_dom"/>
</dbReference>
<dbReference type="InterPro" id="IPR022463">
    <property type="entry name" value="1-PFruKinase"/>
</dbReference>
<dbReference type="Pfam" id="PF00294">
    <property type="entry name" value="PfkB"/>
    <property type="match status" value="1"/>
</dbReference>
<dbReference type="EC" id="2.7.1.144" evidence="7"/>
<keyword evidence="3 7" id="KW-0547">Nucleotide-binding</keyword>
<evidence type="ECO:0000256" key="1">
    <source>
        <dbReference type="ARBA" id="ARBA00005380"/>
    </source>
</evidence>
<gene>
    <name evidence="10" type="primary">pfkB</name>
    <name evidence="10" type="ORF">FLK61_25575</name>
</gene>
<dbReference type="GO" id="GO:0005988">
    <property type="term" value="P:lactose metabolic process"/>
    <property type="evidence" value="ECO:0007669"/>
    <property type="project" value="UniProtKB-KW"/>
</dbReference>
<comment type="catalytic activity">
    <reaction evidence="6 8">
        <text>beta-D-fructose 1-phosphate + ATP = beta-D-fructose 1,6-bisphosphate + ADP + H(+)</text>
        <dbReference type="Rhea" id="RHEA:14213"/>
        <dbReference type="ChEBI" id="CHEBI:15378"/>
        <dbReference type="ChEBI" id="CHEBI:30616"/>
        <dbReference type="ChEBI" id="CHEBI:32966"/>
        <dbReference type="ChEBI" id="CHEBI:138881"/>
        <dbReference type="ChEBI" id="CHEBI:456216"/>
        <dbReference type="EC" id="2.7.1.56"/>
    </reaction>
</comment>
<feature type="domain" description="Carbohydrate kinase PfkB" evidence="9">
    <location>
        <begin position="7"/>
        <end position="278"/>
    </location>
</feature>
<sequence length="303" mass="32517">MIYTVTLNPSVDYIMHVSSFEIGKTNRTDAQDMVPGGKGINVSTVLDRFNTQTTLLGFVAGFTGRFIEEKLAHLDTKFITTDGATRINVKLKTGDETEINGQSPVLTEQDVAAFEEAFTHITAEDTVVLCGSLPHSLPKSYYKTLAMKVKEKGARVIIDTSGEPLLHALEAKPTLIKPNKAELEALYEVETSTQEEMEALAKRAVQDGAEHVLVSLGGDGAMLVTKDATYIAEAPKGNVINTVGAGDSMVAGFIYATAQDATPEEILRHCIAFGSATAFSTELATKDEVSALLPTITTSRKEG</sequence>
<organism evidence="10 11">
    <name type="scientific">Paenalkalicoccus suaedae</name>
    <dbReference type="NCBI Taxonomy" id="2592382"/>
    <lineage>
        <taxon>Bacteria</taxon>
        <taxon>Bacillati</taxon>
        <taxon>Bacillota</taxon>
        <taxon>Bacilli</taxon>
        <taxon>Bacillales</taxon>
        <taxon>Bacillaceae</taxon>
        <taxon>Paenalkalicoccus</taxon>
    </lineage>
</organism>
<dbReference type="InterPro" id="IPR029056">
    <property type="entry name" value="Ribokinase-like"/>
</dbReference>
<protein>
    <recommendedName>
        <fullName evidence="7">Tagatose-6-phosphate kinase</fullName>
        <ecNumber evidence="7">2.7.1.144</ecNumber>
    </recommendedName>
</protein>
<keyword evidence="2 7" id="KW-0808">Transferase</keyword>
<dbReference type="NCBIfam" id="TIGR03828">
    <property type="entry name" value="pfkB"/>
    <property type="match status" value="1"/>
</dbReference>